<dbReference type="EMBL" id="JBDFQZ010000003">
    <property type="protein sequence ID" value="KAK9742555.1"/>
    <property type="molecule type" value="Genomic_DNA"/>
</dbReference>
<dbReference type="PRINTS" id="PR00404">
    <property type="entry name" value="MADSDOMAIN"/>
</dbReference>
<evidence type="ECO:0000256" key="5">
    <source>
        <dbReference type="ARBA" id="ARBA00023242"/>
    </source>
</evidence>
<dbReference type="InterPro" id="IPR050142">
    <property type="entry name" value="MADS-box/MEF2_TF"/>
</dbReference>
<dbReference type="InterPro" id="IPR002100">
    <property type="entry name" value="TF_MADSbox"/>
</dbReference>
<dbReference type="InterPro" id="IPR002487">
    <property type="entry name" value="TF_Kbox"/>
</dbReference>
<dbReference type="AlphaFoldDB" id="A0AAW1M129"/>
<keyword evidence="3" id="KW-0238">DNA-binding</keyword>
<gene>
    <name evidence="9" type="ORF">RND81_03G181600</name>
</gene>
<proteinExistence type="predicted"/>
<dbReference type="InterPro" id="IPR036879">
    <property type="entry name" value="TF_MADSbox_sf"/>
</dbReference>
<dbReference type="InterPro" id="IPR033896">
    <property type="entry name" value="MEF2-like_N"/>
</dbReference>
<feature type="compositionally biased region" description="Basic and acidic residues" evidence="6">
    <location>
        <begin position="155"/>
        <end position="186"/>
    </location>
</feature>
<dbReference type="Pfam" id="PF00319">
    <property type="entry name" value="SRF-TF"/>
    <property type="match status" value="1"/>
</dbReference>
<evidence type="ECO:0000259" key="7">
    <source>
        <dbReference type="PROSITE" id="PS50066"/>
    </source>
</evidence>
<dbReference type="Pfam" id="PF01486">
    <property type="entry name" value="K-box"/>
    <property type="match status" value="1"/>
</dbReference>
<evidence type="ECO:0000256" key="3">
    <source>
        <dbReference type="ARBA" id="ARBA00023125"/>
    </source>
</evidence>
<protein>
    <submittedName>
        <fullName evidence="9">Uncharacterized protein</fullName>
    </submittedName>
</protein>
<dbReference type="CDD" id="cd00265">
    <property type="entry name" value="MADS_MEF2_like"/>
    <property type="match status" value="1"/>
</dbReference>
<dbReference type="GO" id="GO:0046983">
    <property type="term" value="F:protein dimerization activity"/>
    <property type="evidence" value="ECO:0007669"/>
    <property type="project" value="InterPro"/>
</dbReference>
<dbReference type="SUPFAM" id="SSF55455">
    <property type="entry name" value="SRF-like"/>
    <property type="match status" value="1"/>
</dbReference>
<dbReference type="PROSITE" id="PS50066">
    <property type="entry name" value="MADS_BOX_2"/>
    <property type="match status" value="1"/>
</dbReference>
<dbReference type="Gene3D" id="3.40.1810.10">
    <property type="entry name" value="Transcription factor, MADS-box"/>
    <property type="match status" value="1"/>
</dbReference>
<comment type="caution">
    <text evidence="9">The sequence shown here is derived from an EMBL/GenBank/DDBJ whole genome shotgun (WGS) entry which is preliminary data.</text>
</comment>
<dbReference type="FunFam" id="3.40.1810.10:FF:000003">
    <property type="entry name" value="MADS-box transcription factor MADS-MC"/>
    <property type="match status" value="1"/>
</dbReference>
<accession>A0AAW1M129</accession>
<evidence type="ECO:0000256" key="1">
    <source>
        <dbReference type="ARBA" id="ARBA00004123"/>
    </source>
</evidence>
<evidence type="ECO:0000259" key="8">
    <source>
        <dbReference type="PROSITE" id="PS51297"/>
    </source>
</evidence>
<dbReference type="PROSITE" id="PS51297">
    <property type="entry name" value="K_BOX"/>
    <property type="match status" value="1"/>
</dbReference>
<evidence type="ECO:0000256" key="6">
    <source>
        <dbReference type="SAM" id="MobiDB-lite"/>
    </source>
</evidence>
<keyword evidence="5" id="KW-0539">Nucleus</keyword>
<evidence type="ECO:0000256" key="4">
    <source>
        <dbReference type="ARBA" id="ARBA00023163"/>
    </source>
</evidence>
<dbReference type="GO" id="GO:0005634">
    <property type="term" value="C:nucleus"/>
    <property type="evidence" value="ECO:0007669"/>
    <property type="project" value="UniProtKB-SubCell"/>
</dbReference>
<evidence type="ECO:0000313" key="10">
    <source>
        <dbReference type="Proteomes" id="UP001443914"/>
    </source>
</evidence>
<organism evidence="9 10">
    <name type="scientific">Saponaria officinalis</name>
    <name type="common">Common soapwort</name>
    <name type="synonym">Lychnis saponaria</name>
    <dbReference type="NCBI Taxonomy" id="3572"/>
    <lineage>
        <taxon>Eukaryota</taxon>
        <taxon>Viridiplantae</taxon>
        <taxon>Streptophyta</taxon>
        <taxon>Embryophyta</taxon>
        <taxon>Tracheophyta</taxon>
        <taxon>Spermatophyta</taxon>
        <taxon>Magnoliopsida</taxon>
        <taxon>eudicotyledons</taxon>
        <taxon>Gunneridae</taxon>
        <taxon>Pentapetalae</taxon>
        <taxon>Caryophyllales</taxon>
        <taxon>Caryophyllaceae</taxon>
        <taxon>Caryophylleae</taxon>
        <taxon>Saponaria</taxon>
    </lineage>
</organism>
<comment type="subcellular location">
    <subcellularLocation>
        <location evidence="1">Nucleus</location>
    </subcellularLocation>
</comment>
<keyword evidence="4" id="KW-0804">Transcription</keyword>
<dbReference type="GO" id="GO:0003700">
    <property type="term" value="F:DNA-binding transcription factor activity"/>
    <property type="evidence" value="ECO:0007669"/>
    <property type="project" value="InterPro"/>
</dbReference>
<dbReference type="PANTHER" id="PTHR48019">
    <property type="entry name" value="SERUM RESPONSE FACTOR HOMOLOG"/>
    <property type="match status" value="1"/>
</dbReference>
<dbReference type="GO" id="GO:0045944">
    <property type="term" value="P:positive regulation of transcription by RNA polymerase II"/>
    <property type="evidence" value="ECO:0007669"/>
    <property type="project" value="InterPro"/>
</dbReference>
<reference evidence="9" key="1">
    <citation type="submission" date="2024-03" db="EMBL/GenBank/DDBJ databases">
        <title>WGS assembly of Saponaria officinalis var. Norfolk2.</title>
        <authorList>
            <person name="Jenkins J."/>
            <person name="Shu S."/>
            <person name="Grimwood J."/>
            <person name="Barry K."/>
            <person name="Goodstein D."/>
            <person name="Schmutz J."/>
            <person name="Leebens-Mack J."/>
            <person name="Osbourn A."/>
        </authorList>
    </citation>
    <scope>NUCLEOTIDE SEQUENCE [LARGE SCALE GENOMIC DNA]</scope>
    <source>
        <strain evidence="9">JIC</strain>
    </source>
</reference>
<dbReference type="Proteomes" id="UP001443914">
    <property type="component" value="Unassembled WGS sequence"/>
</dbReference>
<name>A0AAW1M129_SAPOF</name>
<keyword evidence="2" id="KW-0805">Transcription regulation</keyword>
<feature type="domain" description="MADS-box" evidence="7">
    <location>
        <begin position="1"/>
        <end position="61"/>
    </location>
</feature>
<dbReference type="GO" id="GO:0000977">
    <property type="term" value="F:RNA polymerase II transcription regulatory region sequence-specific DNA binding"/>
    <property type="evidence" value="ECO:0007669"/>
    <property type="project" value="InterPro"/>
</dbReference>
<evidence type="ECO:0000256" key="2">
    <source>
        <dbReference type="ARBA" id="ARBA00023015"/>
    </source>
</evidence>
<sequence>MGRGKVEMKRIENKISRQVTFSKRRSGLLKKSREISLLCDAHLALIVFSSSGKLFDFASPSTSMDKIMERYEMCSYADRQLHSEYYHQESWDMEYPKLLARLEILQRNIRNYGGEDIDSLSMKELHQLEQQLDVALKRIRSKKNQLMHESISQLQKKEKAAQEHNKTLAKMVKEKESRDETSRENVEDASPFPCLSIGIGYYEDKQMSATEQDANQLREGRPDLNNDIPTWMCTLLDD</sequence>
<evidence type="ECO:0000313" key="9">
    <source>
        <dbReference type="EMBL" id="KAK9742555.1"/>
    </source>
</evidence>
<keyword evidence="10" id="KW-1185">Reference proteome</keyword>
<dbReference type="SMART" id="SM00432">
    <property type="entry name" value="MADS"/>
    <property type="match status" value="1"/>
</dbReference>
<feature type="domain" description="K-box" evidence="8">
    <location>
        <begin position="88"/>
        <end position="178"/>
    </location>
</feature>
<feature type="region of interest" description="Disordered" evidence="6">
    <location>
        <begin position="155"/>
        <end position="189"/>
    </location>
</feature>